<reference evidence="2 3" key="1">
    <citation type="submission" date="2019-04" db="EMBL/GenBank/DDBJ databases">
        <authorList>
            <person name="Feng G."/>
            <person name="Zhang J."/>
            <person name="Zhu H."/>
        </authorList>
    </citation>
    <scope>NUCLEOTIDE SEQUENCE [LARGE SCALE GENOMIC DNA]</scope>
    <source>
        <strain evidence="2 3">JCM 31653</strain>
    </source>
</reference>
<dbReference type="InterPro" id="IPR026444">
    <property type="entry name" value="Secre_tail"/>
</dbReference>
<gene>
    <name evidence="2" type="ORF">E5K00_15285</name>
</gene>
<dbReference type="Proteomes" id="UP000297549">
    <property type="component" value="Unassembled WGS sequence"/>
</dbReference>
<feature type="signal peptide" evidence="1">
    <location>
        <begin position="1"/>
        <end position="27"/>
    </location>
</feature>
<evidence type="ECO:0000313" key="3">
    <source>
        <dbReference type="Proteomes" id="UP000297549"/>
    </source>
</evidence>
<keyword evidence="1" id="KW-0732">Signal</keyword>
<evidence type="ECO:0000256" key="1">
    <source>
        <dbReference type="SAM" id="SignalP"/>
    </source>
</evidence>
<evidence type="ECO:0000313" key="2">
    <source>
        <dbReference type="EMBL" id="TGE21638.1"/>
    </source>
</evidence>
<dbReference type="RefSeq" id="WP_135464184.1">
    <property type="nucleotide sequence ID" value="NZ_SRLC01000002.1"/>
</dbReference>
<name>A0A4Z0PV72_9BACT</name>
<sequence>MKHSLLFPVRTLGALLPALLAGFSAFAQSGAAYYSTFENPVLNSTYAVSSTGDGLCLGCFVANPERAADTDINNYAVVQNSLGVVGGGVALNLRLNGAGLANYRAGVVISTGSLLNVSTLATLTLRTSLNGIPQEEVKGSDAIVSTRLLADSRYGVEFGASKAFDKVELVVGGLLNGINTVRVLYAYAVPAATQLDRAVGYISRSAQPAAGDYVVRSGGGSPLAVCVGTGVTNPENTVDADLDNFATLNTVAGVNGCTTALQVKLDGLAPAGYQAGFVVGNGSLLDLNVLDGLQLTTYLNGVQQETRRGADLLTLTLLPDNRYQVSFKSTAAFNQVELQQGALVSALNTLQVYYGFGIEPRAFRDVTPVLSNFTAPQRGTEFQESAGGLLCLGCNSYNTARAADNVFTPGDYAGVQFPVLALGTYRLKLRLNGSGKGGDRAGIVLRTNKGLLNTTLLQNIRINTYSGINGTQLEESASGSSLLDLGLISDNRRSVAFLTKRNFDWVEVELTGGVGLFSDARIYYAFAEDPNPGFPAVVGPPVIVPPGGGGGESELRVGRGSGFSSSSDALDLFPNPAAGVRQVEISLATPPTAGSRVQVYTTLGQLVRNVAVTERTVQLSTTGLGAGLYHVVLLNGSGQRVASKSLLLAER</sequence>
<comment type="caution">
    <text evidence="2">The sequence shown here is derived from an EMBL/GenBank/DDBJ whole genome shotgun (WGS) entry which is preliminary data.</text>
</comment>
<accession>A0A4Z0PV72</accession>
<feature type="chain" id="PRO_5021435193" evidence="1">
    <location>
        <begin position="28"/>
        <end position="651"/>
    </location>
</feature>
<dbReference type="AlphaFoldDB" id="A0A4Z0PV72"/>
<organism evidence="2 3">
    <name type="scientific">Hymenobacter aquaticus</name>
    <dbReference type="NCBI Taxonomy" id="1867101"/>
    <lineage>
        <taxon>Bacteria</taxon>
        <taxon>Pseudomonadati</taxon>
        <taxon>Bacteroidota</taxon>
        <taxon>Cytophagia</taxon>
        <taxon>Cytophagales</taxon>
        <taxon>Hymenobacteraceae</taxon>
        <taxon>Hymenobacter</taxon>
    </lineage>
</organism>
<proteinExistence type="predicted"/>
<dbReference type="NCBIfam" id="TIGR04183">
    <property type="entry name" value="Por_Secre_tail"/>
    <property type="match status" value="1"/>
</dbReference>
<dbReference type="OrthoDB" id="2582440at2"/>
<keyword evidence="3" id="KW-1185">Reference proteome</keyword>
<protein>
    <submittedName>
        <fullName evidence="2">T9SS type A sorting domain-containing protein</fullName>
    </submittedName>
</protein>
<dbReference type="EMBL" id="SRLC01000002">
    <property type="protein sequence ID" value="TGE21638.1"/>
    <property type="molecule type" value="Genomic_DNA"/>
</dbReference>